<feature type="non-terminal residue" evidence="1">
    <location>
        <position position="47"/>
    </location>
</feature>
<proteinExistence type="predicted"/>
<accession>A0A9N9J4V2</accession>
<sequence length="47" mass="5427">SGHRVWAHQNCAEGMAQYFQKDSIATLTYKSILNIQRFYSLADPPIR</sequence>
<dbReference type="AlphaFoldDB" id="A0A9N9J4V2"/>
<evidence type="ECO:0000313" key="2">
    <source>
        <dbReference type="Proteomes" id="UP000789508"/>
    </source>
</evidence>
<evidence type="ECO:0000313" key="1">
    <source>
        <dbReference type="EMBL" id="CAG8765332.1"/>
    </source>
</evidence>
<organism evidence="1 2">
    <name type="scientific">Ambispora leptoticha</name>
    <dbReference type="NCBI Taxonomy" id="144679"/>
    <lineage>
        <taxon>Eukaryota</taxon>
        <taxon>Fungi</taxon>
        <taxon>Fungi incertae sedis</taxon>
        <taxon>Mucoromycota</taxon>
        <taxon>Glomeromycotina</taxon>
        <taxon>Glomeromycetes</taxon>
        <taxon>Archaeosporales</taxon>
        <taxon>Ambisporaceae</taxon>
        <taxon>Ambispora</taxon>
    </lineage>
</organism>
<protein>
    <submittedName>
        <fullName evidence="1">12497_t:CDS:1</fullName>
    </submittedName>
</protein>
<dbReference type="Proteomes" id="UP000789508">
    <property type="component" value="Unassembled WGS sequence"/>
</dbReference>
<keyword evidence="2" id="KW-1185">Reference proteome</keyword>
<feature type="non-terminal residue" evidence="1">
    <location>
        <position position="1"/>
    </location>
</feature>
<gene>
    <name evidence="1" type="ORF">ALEPTO_LOCUS13840</name>
</gene>
<dbReference type="EMBL" id="CAJVPS010048882">
    <property type="protein sequence ID" value="CAG8765332.1"/>
    <property type="molecule type" value="Genomic_DNA"/>
</dbReference>
<comment type="caution">
    <text evidence="1">The sequence shown here is derived from an EMBL/GenBank/DDBJ whole genome shotgun (WGS) entry which is preliminary data.</text>
</comment>
<name>A0A9N9J4V2_9GLOM</name>
<reference evidence="1" key="1">
    <citation type="submission" date="2021-06" db="EMBL/GenBank/DDBJ databases">
        <authorList>
            <person name="Kallberg Y."/>
            <person name="Tangrot J."/>
            <person name="Rosling A."/>
        </authorList>
    </citation>
    <scope>NUCLEOTIDE SEQUENCE</scope>
    <source>
        <strain evidence="1">FL130A</strain>
    </source>
</reference>